<feature type="transmembrane region" description="Helical" evidence="6">
    <location>
        <begin position="318"/>
        <end position="336"/>
    </location>
</feature>
<evidence type="ECO:0000256" key="2">
    <source>
        <dbReference type="ARBA" id="ARBA00022448"/>
    </source>
</evidence>
<keyword evidence="4 6" id="KW-1133">Transmembrane helix</keyword>
<evidence type="ECO:0000256" key="6">
    <source>
        <dbReference type="SAM" id="Phobius"/>
    </source>
</evidence>
<protein>
    <submittedName>
        <fullName evidence="8">Multidrug effflux MFS transporter</fullName>
    </submittedName>
</protein>
<feature type="transmembrane region" description="Helical" evidence="6">
    <location>
        <begin position="88"/>
        <end position="107"/>
    </location>
</feature>
<keyword evidence="2" id="KW-0813">Transport</keyword>
<evidence type="ECO:0000256" key="1">
    <source>
        <dbReference type="ARBA" id="ARBA00004141"/>
    </source>
</evidence>
<comment type="subcellular location">
    <subcellularLocation>
        <location evidence="1">Membrane</location>
        <topology evidence="1">Multi-pass membrane protein</topology>
    </subcellularLocation>
</comment>
<dbReference type="InterPro" id="IPR020846">
    <property type="entry name" value="MFS_dom"/>
</dbReference>
<evidence type="ECO:0000256" key="3">
    <source>
        <dbReference type="ARBA" id="ARBA00022692"/>
    </source>
</evidence>
<feature type="transmembrane region" description="Helical" evidence="6">
    <location>
        <begin position="383"/>
        <end position="402"/>
    </location>
</feature>
<feature type="transmembrane region" description="Helical" evidence="6">
    <location>
        <begin position="292"/>
        <end position="312"/>
    </location>
</feature>
<evidence type="ECO:0000313" key="8">
    <source>
        <dbReference type="EMBL" id="MDO6416361.1"/>
    </source>
</evidence>
<sequence length="417" mass="43946">MSVPPNRAPGASDPGLSFRPFVALMACLMAMNALAIDIMLAALPEIAHSLHIPTENQRQWIIVVYVIGFGLAQLVWGPLADRFGRKPILVASTALFGVLSLVAGLSATFPLLLAARFLQGIAAASSRVLVVSIVRDCYEGRQMARVMSLAFMCFLAVPILAPSIGQIILLATGSWRWIFLLLGAFGGSVALVAGLKLKETLHPEYRRPVSFAGLRSAAARVFGNRTSAGYTICSALSFGSMMGFINSVGQIFSDVFHAATLFPLVFACIAGTMGVSSFVNSRIVGRFGTRRVSQAAMFGFTGLSLLHLAVSLSGHETIWSLALIQAGTMFFFGMMGSNFGSMAMETVGDIAGTASSIQGFSQTLIGASIGLVIGQSFNGTTVPLAVGFTVIGFGIIAAVTITERGKLFRPHHAPVAT</sequence>
<dbReference type="EMBL" id="JAUOTP010000010">
    <property type="protein sequence ID" value="MDO6416361.1"/>
    <property type="molecule type" value="Genomic_DNA"/>
</dbReference>
<dbReference type="PANTHER" id="PTHR23502">
    <property type="entry name" value="MAJOR FACILITATOR SUPERFAMILY"/>
    <property type="match status" value="1"/>
</dbReference>
<evidence type="ECO:0000256" key="5">
    <source>
        <dbReference type="ARBA" id="ARBA00023136"/>
    </source>
</evidence>
<feature type="transmembrane region" description="Helical" evidence="6">
    <location>
        <begin position="146"/>
        <end position="171"/>
    </location>
</feature>
<dbReference type="Gene3D" id="1.20.1720.10">
    <property type="entry name" value="Multidrug resistance protein D"/>
    <property type="match status" value="1"/>
</dbReference>
<feature type="transmembrane region" description="Helical" evidence="6">
    <location>
        <begin position="60"/>
        <end position="76"/>
    </location>
</feature>
<feature type="transmembrane region" description="Helical" evidence="6">
    <location>
        <begin position="357"/>
        <end position="377"/>
    </location>
</feature>
<evidence type="ECO:0000256" key="4">
    <source>
        <dbReference type="ARBA" id="ARBA00022989"/>
    </source>
</evidence>
<evidence type="ECO:0000259" key="7">
    <source>
        <dbReference type="PROSITE" id="PS50850"/>
    </source>
</evidence>
<dbReference type="InterPro" id="IPR036259">
    <property type="entry name" value="MFS_trans_sf"/>
</dbReference>
<dbReference type="Proteomes" id="UP001169764">
    <property type="component" value="Unassembled WGS sequence"/>
</dbReference>
<feature type="domain" description="Major facilitator superfamily (MFS) profile" evidence="7">
    <location>
        <begin position="21"/>
        <end position="406"/>
    </location>
</feature>
<comment type="caution">
    <text evidence="8">The sequence shown here is derived from an EMBL/GenBank/DDBJ whole genome shotgun (WGS) entry which is preliminary data.</text>
</comment>
<proteinExistence type="predicted"/>
<feature type="transmembrane region" description="Helical" evidence="6">
    <location>
        <begin position="255"/>
        <end position="280"/>
    </location>
</feature>
<gene>
    <name evidence="8" type="ORF">Q4F19_18390</name>
</gene>
<dbReference type="RefSeq" id="WP_303545809.1">
    <property type="nucleotide sequence ID" value="NZ_JAUOTP010000010.1"/>
</dbReference>
<keyword evidence="3 6" id="KW-0812">Transmembrane</keyword>
<dbReference type="CDD" id="cd17320">
    <property type="entry name" value="MFS_MdfA_MDR_like"/>
    <property type="match status" value="1"/>
</dbReference>
<name>A0ABT8YDA6_9SPHN</name>
<feature type="transmembrane region" description="Helical" evidence="6">
    <location>
        <begin position="113"/>
        <end position="134"/>
    </location>
</feature>
<feature type="transmembrane region" description="Helical" evidence="6">
    <location>
        <begin position="228"/>
        <end position="249"/>
    </location>
</feature>
<reference evidence="8" key="1">
    <citation type="submission" date="2023-07" db="EMBL/GenBank/DDBJ databases">
        <authorList>
            <person name="Kim M."/>
        </authorList>
    </citation>
    <scope>NUCLEOTIDE SEQUENCE</scope>
    <source>
        <strain evidence="8">BIUV-7</strain>
    </source>
</reference>
<feature type="transmembrane region" description="Helical" evidence="6">
    <location>
        <begin position="21"/>
        <end position="40"/>
    </location>
</feature>
<dbReference type="PROSITE" id="PS50850">
    <property type="entry name" value="MFS"/>
    <property type="match status" value="1"/>
</dbReference>
<dbReference type="InterPro" id="IPR011701">
    <property type="entry name" value="MFS"/>
</dbReference>
<dbReference type="PANTHER" id="PTHR23502:SF132">
    <property type="entry name" value="POLYAMINE TRANSPORTER 2-RELATED"/>
    <property type="match status" value="1"/>
</dbReference>
<accession>A0ABT8YDA6</accession>
<keyword evidence="5 6" id="KW-0472">Membrane</keyword>
<organism evidence="8 9">
    <name type="scientific">Sphingomonas natans</name>
    <dbReference type="NCBI Taxonomy" id="3063330"/>
    <lineage>
        <taxon>Bacteria</taxon>
        <taxon>Pseudomonadati</taxon>
        <taxon>Pseudomonadota</taxon>
        <taxon>Alphaproteobacteria</taxon>
        <taxon>Sphingomonadales</taxon>
        <taxon>Sphingomonadaceae</taxon>
        <taxon>Sphingomonas</taxon>
    </lineage>
</organism>
<keyword evidence="9" id="KW-1185">Reference proteome</keyword>
<dbReference type="Pfam" id="PF07690">
    <property type="entry name" value="MFS_1"/>
    <property type="match status" value="1"/>
</dbReference>
<dbReference type="SUPFAM" id="SSF103473">
    <property type="entry name" value="MFS general substrate transporter"/>
    <property type="match status" value="1"/>
</dbReference>
<feature type="transmembrane region" description="Helical" evidence="6">
    <location>
        <begin position="177"/>
        <end position="197"/>
    </location>
</feature>
<evidence type="ECO:0000313" key="9">
    <source>
        <dbReference type="Proteomes" id="UP001169764"/>
    </source>
</evidence>